<dbReference type="OrthoDB" id="10265645at2759"/>
<evidence type="ECO:0000313" key="2">
    <source>
        <dbReference type="Proteomes" id="UP000789706"/>
    </source>
</evidence>
<reference evidence="1" key="1">
    <citation type="submission" date="2021-06" db="EMBL/GenBank/DDBJ databases">
        <authorList>
            <person name="Kallberg Y."/>
            <person name="Tangrot J."/>
            <person name="Rosling A."/>
        </authorList>
    </citation>
    <scope>NUCLEOTIDE SEQUENCE</scope>
    <source>
        <strain evidence="1">AZ414A</strain>
    </source>
</reference>
<proteinExistence type="predicted"/>
<dbReference type="InterPro" id="IPR027417">
    <property type="entry name" value="P-loop_NTPase"/>
</dbReference>
<dbReference type="AlphaFoldDB" id="A0A9N9DED4"/>
<dbReference type="SUPFAM" id="SSF52540">
    <property type="entry name" value="P-loop containing nucleoside triphosphate hydrolases"/>
    <property type="match status" value="1"/>
</dbReference>
<protein>
    <submittedName>
        <fullName evidence="1">1552_t:CDS:1</fullName>
    </submittedName>
</protein>
<accession>A0A9N9DED4</accession>
<feature type="non-terminal residue" evidence="1">
    <location>
        <position position="1"/>
    </location>
</feature>
<comment type="caution">
    <text evidence="1">The sequence shown here is derived from an EMBL/GenBank/DDBJ whole genome shotgun (WGS) entry which is preliminary data.</text>
</comment>
<feature type="non-terminal residue" evidence="1">
    <location>
        <position position="61"/>
    </location>
</feature>
<evidence type="ECO:0000313" key="1">
    <source>
        <dbReference type="EMBL" id="CAG8633215.1"/>
    </source>
</evidence>
<dbReference type="EMBL" id="CAJVPK010004031">
    <property type="protein sequence ID" value="CAG8633215.1"/>
    <property type="molecule type" value="Genomic_DNA"/>
</dbReference>
<organism evidence="1 2">
    <name type="scientific">Diversispora eburnea</name>
    <dbReference type="NCBI Taxonomy" id="1213867"/>
    <lineage>
        <taxon>Eukaryota</taxon>
        <taxon>Fungi</taxon>
        <taxon>Fungi incertae sedis</taxon>
        <taxon>Mucoromycota</taxon>
        <taxon>Glomeromycotina</taxon>
        <taxon>Glomeromycetes</taxon>
        <taxon>Diversisporales</taxon>
        <taxon>Diversisporaceae</taxon>
        <taxon>Diversispora</taxon>
    </lineage>
</organism>
<gene>
    <name evidence="1" type="ORF">DEBURN_LOCUS10861</name>
</gene>
<dbReference type="Gene3D" id="1.10.300.10">
    <property type="entry name" value="Adenylosuccinate Synthetase, subunit A, domain 2"/>
    <property type="match status" value="1"/>
</dbReference>
<keyword evidence="2" id="KW-1185">Reference proteome</keyword>
<sequence length="61" mass="7065">FDFHQIVDSFKEVGLVGASIGTTKKDKGPAYSSKASRNFRQLVTDRIKRYGNFEYDVERYK</sequence>
<name>A0A9N9DED4_9GLOM</name>
<dbReference type="Proteomes" id="UP000789706">
    <property type="component" value="Unassembled WGS sequence"/>
</dbReference>
<dbReference type="InterPro" id="IPR042110">
    <property type="entry name" value="Adenylosuccinate_synth_dom2"/>
</dbReference>